<sequence length="382" mass="42563">AYRYLAPCSPGTLANHIRKEGAREAELPQVMADQGVEGLETAARLPPGRAQEGGPRLAPATGAREATGCGHPDPAANPGTVPASPGGREAASAVIDRSPENGLVGDKAPETCGAERCRAQAGAGGKTEEVTNEGAIFMEEVEREVQKQQVEEMEVGVEAQEVPGPLNLDAPVVDPLDAIQWELEAVSAQADRAYLQLERRFGRMCRLHLARRSFIIQNIPGFWVTAFLNHPQLSAMISPRDEDILCYLMNLEVRELRYARTGCKFKFRFWSNPYFRNKVIVKEYECRSSGQVVSIATRIRWHRGQEPPVLVHRNRDTVRSFFSWFSQHSLPEADSVAQIIKEDLWPNPLQYYLLGDRPHRARRGLARWPTEASPRPYGFQSG</sequence>
<dbReference type="AlphaFoldDB" id="A0A671EUI9"/>
<dbReference type="GO" id="GO:0005634">
    <property type="term" value="C:nucleus"/>
    <property type="evidence" value="ECO:0007669"/>
    <property type="project" value="InterPro"/>
</dbReference>
<dbReference type="FunCoup" id="A0A671EUI9">
    <property type="interactions" value="1415"/>
</dbReference>
<accession>A0A671EUI9</accession>
<dbReference type="Gene3D" id="3.30.1120.90">
    <property type="entry name" value="Nucleosome assembly protein"/>
    <property type="match status" value="1"/>
</dbReference>
<comment type="similarity">
    <text evidence="1 2">Belongs to the nucleosome assembly protein (NAP) family.</text>
</comment>
<dbReference type="GO" id="GO:0006334">
    <property type="term" value="P:nucleosome assembly"/>
    <property type="evidence" value="ECO:0007669"/>
    <property type="project" value="InterPro"/>
</dbReference>
<reference evidence="4 5" key="1">
    <citation type="journal article" date="2015" name="Annu Rev Anim Biosci">
        <title>The Genome 10K Project: a way forward.</title>
        <authorList>
            <person name="Koepfli K.P."/>
            <person name="Paten B."/>
            <person name="O'Brien S.J."/>
            <person name="Koepfli K.P."/>
            <person name="Paten B."/>
            <person name="Antunes A."/>
            <person name="Belov K."/>
            <person name="Bustamante C."/>
            <person name="Castoe T.A."/>
            <person name="Clawson H."/>
            <person name="Crawford A.J."/>
            <person name="Diekhans M."/>
            <person name="Distel D."/>
            <person name="Durbin R."/>
            <person name="Earl D."/>
            <person name="Fujita M.K."/>
            <person name="Gamble T."/>
            <person name="Georges A."/>
            <person name="Gemmell N."/>
            <person name="Gilbert M.T."/>
            <person name="Graves J.M."/>
            <person name="Green R.E."/>
            <person name="Hickey G."/>
            <person name="Jarvis E.D."/>
            <person name="Johnson W."/>
            <person name="Komissarov A."/>
            <person name="Korf I."/>
            <person name="Kuhn R."/>
            <person name="Larkin D.M."/>
            <person name="Lewin H."/>
            <person name="Lopez J.V."/>
            <person name="Ma J."/>
            <person name="Marques-Bonet T."/>
            <person name="Miller W."/>
            <person name="Murphy R."/>
            <person name="Pevzner P."/>
            <person name="Shapiro B."/>
            <person name="Steiner C."/>
            <person name="Tamazian G."/>
            <person name="Venkatesh B."/>
            <person name="Wang J."/>
            <person name="Wayne R."/>
            <person name="Wiley E."/>
            <person name="Yang H."/>
            <person name="Zhang G."/>
            <person name="Haussler D."/>
            <person name="Ryder O."/>
            <person name="O'Brien S.J."/>
        </authorList>
    </citation>
    <scope>NUCLEOTIDE SEQUENCE</scope>
</reference>
<dbReference type="Ensembl" id="ENSRFET00010018491.1">
    <property type="protein sequence ID" value="ENSRFEP00010016956.1"/>
    <property type="gene ID" value="ENSRFEG00010011423.1"/>
</dbReference>
<evidence type="ECO:0000256" key="3">
    <source>
        <dbReference type="SAM" id="MobiDB-lite"/>
    </source>
</evidence>
<dbReference type="GeneTree" id="ENSGT00940000165373"/>
<reference evidence="4 5" key="2">
    <citation type="journal article" date="2018" name="Annu Rev Anim Biosci">
        <title>Bat Biology, Genomes, and the Bat1K Project: To Generate Chromosome-Level Genomes for All Living Bat Species.</title>
        <authorList>
            <person name="Teeling E.C."/>
            <person name="Vernes S.C."/>
            <person name="Davalos L.M."/>
            <person name="Ray D.A."/>
            <person name="Gilbert M.T.P."/>
            <person name="Myers E."/>
        </authorList>
    </citation>
    <scope>NUCLEOTIDE SEQUENCE</scope>
</reference>
<organism evidence="4 5">
    <name type="scientific">Rhinolophus ferrumequinum</name>
    <name type="common">Greater horseshoe bat</name>
    <dbReference type="NCBI Taxonomy" id="59479"/>
    <lineage>
        <taxon>Eukaryota</taxon>
        <taxon>Metazoa</taxon>
        <taxon>Chordata</taxon>
        <taxon>Craniata</taxon>
        <taxon>Vertebrata</taxon>
        <taxon>Euteleostomi</taxon>
        <taxon>Mammalia</taxon>
        <taxon>Eutheria</taxon>
        <taxon>Laurasiatheria</taxon>
        <taxon>Chiroptera</taxon>
        <taxon>Yinpterochiroptera</taxon>
        <taxon>Rhinolophoidea</taxon>
        <taxon>Rhinolophidae</taxon>
        <taxon>Rhinolophinae</taxon>
        <taxon>Rhinolophus</taxon>
    </lineage>
</organism>
<evidence type="ECO:0000313" key="4">
    <source>
        <dbReference type="Ensembl" id="ENSRFEP00010016956.1"/>
    </source>
</evidence>
<reference evidence="5" key="3">
    <citation type="submission" date="2018-12" db="EMBL/GenBank/DDBJ databases">
        <title>G10K-VGP greater horseshoe bat female genome, primary haplotype.</title>
        <authorList>
            <person name="Teeling E."/>
            <person name="Myers G."/>
            <person name="Vernes S."/>
            <person name="Pippel M."/>
            <person name="Winkler S."/>
            <person name="Fedrigo O."/>
            <person name="Rhie A."/>
            <person name="Koren S."/>
            <person name="Phillippy A."/>
            <person name="Lewin H."/>
            <person name="Damas J."/>
            <person name="Howe K."/>
            <person name="Mountcastle J."/>
            <person name="Jarvis E.D."/>
        </authorList>
    </citation>
    <scope>NUCLEOTIDE SEQUENCE [LARGE SCALE GENOMIC DNA]</scope>
</reference>
<evidence type="ECO:0000256" key="1">
    <source>
        <dbReference type="ARBA" id="ARBA00009947"/>
    </source>
</evidence>
<dbReference type="InParanoid" id="A0A671EUI9"/>
<keyword evidence="5" id="KW-1185">Reference proteome</keyword>
<reference evidence="4" key="4">
    <citation type="submission" date="2025-08" db="UniProtKB">
        <authorList>
            <consortium name="Ensembl"/>
        </authorList>
    </citation>
    <scope>IDENTIFICATION</scope>
</reference>
<dbReference type="InterPro" id="IPR002164">
    <property type="entry name" value="NAP_family"/>
</dbReference>
<dbReference type="SUPFAM" id="SSF143113">
    <property type="entry name" value="NAP-like"/>
    <property type="match status" value="1"/>
</dbReference>
<dbReference type="OMA" id="HLARRSF"/>
<dbReference type="InterPro" id="IPR037231">
    <property type="entry name" value="NAP-like_sf"/>
</dbReference>
<dbReference type="Pfam" id="PF00956">
    <property type="entry name" value="NAP"/>
    <property type="match status" value="1"/>
</dbReference>
<feature type="region of interest" description="Disordered" evidence="3">
    <location>
        <begin position="45"/>
        <end position="90"/>
    </location>
</feature>
<name>A0A671EUI9_RHIFE</name>
<dbReference type="Proteomes" id="UP000472240">
    <property type="component" value="Chromosome 23"/>
</dbReference>
<reference evidence="4" key="5">
    <citation type="submission" date="2025-09" db="UniProtKB">
        <authorList>
            <consortium name="Ensembl"/>
        </authorList>
    </citation>
    <scope>IDENTIFICATION</scope>
</reference>
<protein>
    <submittedName>
        <fullName evidence="4">Uncharacterized protein</fullName>
    </submittedName>
</protein>
<evidence type="ECO:0000256" key="2">
    <source>
        <dbReference type="RuleBase" id="RU003876"/>
    </source>
</evidence>
<proteinExistence type="inferred from homology"/>
<dbReference type="PANTHER" id="PTHR11875">
    <property type="entry name" value="TESTIS-SPECIFIC Y-ENCODED PROTEIN"/>
    <property type="match status" value="1"/>
</dbReference>
<dbReference type="FunFam" id="3.30.1120.90:FF:000002">
    <property type="entry name" value="Testis-specific Y-encoded-like protein 2"/>
    <property type="match status" value="1"/>
</dbReference>
<dbReference type="Gene3D" id="1.20.5.1500">
    <property type="match status" value="1"/>
</dbReference>
<evidence type="ECO:0000313" key="5">
    <source>
        <dbReference type="Proteomes" id="UP000472240"/>
    </source>
</evidence>